<feature type="domain" description="Temptin Cys/Cys disulfide" evidence="1">
    <location>
        <begin position="172"/>
        <end position="264"/>
    </location>
</feature>
<dbReference type="Pfam" id="PF24784">
    <property type="entry name" value="Temptin_C"/>
    <property type="match status" value="2"/>
</dbReference>
<protein>
    <recommendedName>
        <fullName evidence="1">Temptin Cys/Cys disulfide domain-containing protein</fullName>
    </recommendedName>
</protein>
<dbReference type="Proteomes" id="UP001146120">
    <property type="component" value="Unassembled WGS sequence"/>
</dbReference>
<feature type="domain" description="Temptin Cys/Cys disulfide" evidence="1">
    <location>
        <begin position="23"/>
        <end position="97"/>
    </location>
</feature>
<reference evidence="2" key="1">
    <citation type="submission" date="2022-11" db="EMBL/GenBank/DDBJ databases">
        <authorList>
            <person name="Morgan W.R."/>
            <person name="Tartar A."/>
        </authorList>
    </citation>
    <scope>NUCLEOTIDE SEQUENCE</scope>
    <source>
        <strain evidence="2">ARSEF 373</strain>
    </source>
</reference>
<evidence type="ECO:0000313" key="3">
    <source>
        <dbReference type="Proteomes" id="UP001146120"/>
    </source>
</evidence>
<comment type="caution">
    <text evidence="2">The sequence shown here is derived from an EMBL/GenBank/DDBJ whole genome shotgun (WGS) entry which is preliminary data.</text>
</comment>
<name>A0AAV2Z1M2_9STRA</name>
<dbReference type="InterPro" id="IPR057626">
    <property type="entry name" value="S-S_Temptin"/>
</dbReference>
<evidence type="ECO:0000313" key="2">
    <source>
        <dbReference type="EMBL" id="DAZ99366.1"/>
    </source>
</evidence>
<organism evidence="2 3">
    <name type="scientific">Lagenidium giganteum</name>
    <dbReference type="NCBI Taxonomy" id="4803"/>
    <lineage>
        <taxon>Eukaryota</taxon>
        <taxon>Sar</taxon>
        <taxon>Stramenopiles</taxon>
        <taxon>Oomycota</taxon>
        <taxon>Peronosporomycetes</taxon>
        <taxon>Pythiales</taxon>
        <taxon>Pythiaceae</taxon>
    </lineage>
</organism>
<proteinExistence type="predicted"/>
<reference evidence="2" key="2">
    <citation type="journal article" date="2023" name="Microbiol Resour">
        <title>Decontamination and Annotation of the Draft Genome Sequence of the Oomycete Lagenidium giganteum ARSEF 373.</title>
        <authorList>
            <person name="Morgan W.R."/>
            <person name="Tartar A."/>
        </authorList>
    </citation>
    <scope>NUCLEOTIDE SEQUENCE</scope>
    <source>
        <strain evidence="2">ARSEF 373</strain>
    </source>
</reference>
<sequence>MTKHRMPRKYTSSASQMALVDGIRALGHSDPDGGSSRLNAFGNDFHSHGKKWTTTLCKMDSDGDGQTNGQALGDPCCVWVQNANDNVQWTSGVPDPGDRTSVSDAFLWANTFCENPRSPSVKKLAALRLVSTCIRHRSIQSTSQSAAGIAKMIAPCRVYVLALLYGSVAMVAAKPEFVDRVPNGNKVKGVRAIGHSVPKGSNSKLNEFGVSFRNQGEKWTKALCMTDSDGDGQTNGQELGDPCCVWTQRTDEKVQWSTDVSDPGNKSSVSDASRWANVSCGNMINDGIDTQTTATSSAAAKRV</sequence>
<feature type="non-terminal residue" evidence="2">
    <location>
        <position position="303"/>
    </location>
</feature>
<dbReference type="AlphaFoldDB" id="A0AAV2Z1M2"/>
<dbReference type="InterPro" id="IPR055313">
    <property type="entry name" value="Temptin-like"/>
</dbReference>
<dbReference type="PANTHER" id="PTHR34737">
    <property type="entry name" value="EF-HAND DOMAIN-CONTAINING PROTEIN"/>
    <property type="match status" value="1"/>
</dbReference>
<keyword evidence="3" id="KW-1185">Reference proteome</keyword>
<dbReference type="EMBL" id="DAKRPA010000085">
    <property type="protein sequence ID" value="DAZ99366.1"/>
    <property type="molecule type" value="Genomic_DNA"/>
</dbReference>
<accession>A0AAV2Z1M2</accession>
<gene>
    <name evidence="2" type="ORF">N0F65_005217</name>
</gene>
<dbReference type="PANTHER" id="PTHR34737:SF2">
    <property type="entry name" value="EF-HAND DOMAIN-CONTAINING PROTEIN"/>
    <property type="match status" value="1"/>
</dbReference>
<evidence type="ECO:0000259" key="1">
    <source>
        <dbReference type="Pfam" id="PF24784"/>
    </source>
</evidence>